<evidence type="ECO:0000313" key="3">
    <source>
        <dbReference type="Proteomes" id="UP000198284"/>
    </source>
</evidence>
<accession>A0A239KTG5</accession>
<feature type="domain" description="AB hydrolase-1" evidence="1">
    <location>
        <begin position="112"/>
        <end position="210"/>
    </location>
</feature>
<dbReference type="InterPro" id="IPR000073">
    <property type="entry name" value="AB_hydrolase_1"/>
</dbReference>
<organism evidence="2 3">
    <name type="scientific">Noviherbaspirillum humi</name>
    <dbReference type="NCBI Taxonomy" id="1688639"/>
    <lineage>
        <taxon>Bacteria</taxon>
        <taxon>Pseudomonadati</taxon>
        <taxon>Pseudomonadota</taxon>
        <taxon>Betaproteobacteria</taxon>
        <taxon>Burkholderiales</taxon>
        <taxon>Oxalobacteraceae</taxon>
        <taxon>Noviherbaspirillum</taxon>
    </lineage>
</organism>
<gene>
    <name evidence="2" type="ORF">SAMN06265795_11744</name>
</gene>
<dbReference type="SUPFAM" id="SSF53474">
    <property type="entry name" value="alpha/beta-Hydrolases"/>
    <property type="match status" value="1"/>
</dbReference>
<name>A0A239KTG5_9BURK</name>
<proteinExistence type="predicted"/>
<dbReference type="InterPro" id="IPR029058">
    <property type="entry name" value="AB_hydrolase_fold"/>
</dbReference>
<dbReference type="AlphaFoldDB" id="A0A239KTG5"/>
<keyword evidence="3" id="KW-1185">Reference proteome</keyword>
<evidence type="ECO:0000313" key="2">
    <source>
        <dbReference type="EMBL" id="SNT20968.1"/>
    </source>
</evidence>
<dbReference type="RefSeq" id="WP_089401040.1">
    <property type="nucleotide sequence ID" value="NZ_FZOT01000017.1"/>
</dbReference>
<keyword evidence="2" id="KW-0378">Hydrolase</keyword>
<sequence length="316" mass="34471">MVARLTRFLLLLQLLFAGLIAFALVRVAQLGPLTSLLFALLIVLSVRMAITANNFHLSWTFRSETPEAFVIGPARGLKLFLQEFMATMISSSWTMPFCTFWQREGNGQCQLPVLLVHGYGCNSGYWHFLSKALQKAGITHYALDLEPVAASIDTYVPLIHRGIDAICQATRSPRIIIVAHSMGGLAARAYLKRWGAGRVARLVTLGSPHNGTGIARFGVGENCRQMEWQRDGVEGASSAWLRALANAESEETRAIITSIYSHHDNIISPQTSSHLAGARNIELHGIGHVALGLMAGVHECVIDEIREASCSAAIRG</sequence>
<dbReference type="Pfam" id="PF00561">
    <property type="entry name" value="Abhydrolase_1"/>
    <property type="match status" value="1"/>
</dbReference>
<dbReference type="EMBL" id="FZOT01000017">
    <property type="protein sequence ID" value="SNT20968.1"/>
    <property type="molecule type" value="Genomic_DNA"/>
</dbReference>
<dbReference type="Proteomes" id="UP000198284">
    <property type="component" value="Unassembled WGS sequence"/>
</dbReference>
<dbReference type="OrthoDB" id="275181at2"/>
<evidence type="ECO:0000259" key="1">
    <source>
        <dbReference type="Pfam" id="PF00561"/>
    </source>
</evidence>
<dbReference type="PANTHER" id="PTHR47909">
    <property type="entry name" value="ALPHA/BETA-HYDROLASES SUPERFAMILY PROTEIN"/>
    <property type="match status" value="1"/>
</dbReference>
<reference evidence="2 3" key="1">
    <citation type="submission" date="2017-06" db="EMBL/GenBank/DDBJ databases">
        <authorList>
            <person name="Kim H.J."/>
            <person name="Triplett B.A."/>
        </authorList>
    </citation>
    <scope>NUCLEOTIDE SEQUENCE [LARGE SCALE GENOMIC DNA]</scope>
    <source>
        <strain evidence="2 3">U15</strain>
    </source>
</reference>
<protein>
    <submittedName>
        <fullName evidence="2">Alpha/beta hydrolase fold</fullName>
    </submittedName>
</protein>
<dbReference type="Gene3D" id="3.40.50.1820">
    <property type="entry name" value="alpha/beta hydrolase"/>
    <property type="match status" value="1"/>
</dbReference>
<dbReference type="GO" id="GO:0016787">
    <property type="term" value="F:hydrolase activity"/>
    <property type="evidence" value="ECO:0007669"/>
    <property type="project" value="UniProtKB-KW"/>
</dbReference>
<dbReference type="PANTHER" id="PTHR47909:SF2">
    <property type="entry name" value="GPI INOSITOL-DEACYLASE"/>
    <property type="match status" value="1"/>
</dbReference>